<organism evidence="1 2">
    <name type="scientific">Schumannella luteola</name>
    <dbReference type="NCBI Taxonomy" id="472059"/>
    <lineage>
        <taxon>Bacteria</taxon>
        <taxon>Bacillati</taxon>
        <taxon>Actinomycetota</taxon>
        <taxon>Actinomycetes</taxon>
        <taxon>Micrococcales</taxon>
        <taxon>Microbacteriaceae</taxon>
        <taxon>Schumannella</taxon>
    </lineage>
</organism>
<reference evidence="1 2" key="1">
    <citation type="submission" date="2020-07" db="EMBL/GenBank/DDBJ databases">
        <title>Sequencing the genomes of 1000 actinobacteria strains.</title>
        <authorList>
            <person name="Klenk H.-P."/>
        </authorList>
    </citation>
    <scope>NUCLEOTIDE SEQUENCE [LARGE SCALE GENOMIC DNA]</scope>
    <source>
        <strain evidence="1 2">DSM 23141</strain>
    </source>
</reference>
<evidence type="ECO:0000313" key="1">
    <source>
        <dbReference type="EMBL" id="NYG99546.1"/>
    </source>
</evidence>
<dbReference type="AlphaFoldDB" id="A0A852Y9A6"/>
<evidence type="ECO:0008006" key="3">
    <source>
        <dbReference type="Google" id="ProtNLM"/>
    </source>
</evidence>
<dbReference type="Proteomes" id="UP000553888">
    <property type="component" value="Unassembled WGS sequence"/>
</dbReference>
<dbReference type="RefSeq" id="WP_179567795.1">
    <property type="nucleotide sequence ID" value="NZ_JACBZY010000001.1"/>
</dbReference>
<gene>
    <name evidence="1" type="ORF">BJ979_002172</name>
</gene>
<proteinExistence type="predicted"/>
<evidence type="ECO:0000313" key="2">
    <source>
        <dbReference type="Proteomes" id="UP000553888"/>
    </source>
</evidence>
<sequence>MKIGYNVKPLLAAGLLLKGMDREVSTQINKATKIMIGPAWKQAVTEHAQTRQEQSILARTAKVDVKNYGVIVRAGGGTKRLRGGLPNNALARQVEFGSLRRPVKVGASRRARAYTRRMGAQLPYRRREGPFYKAVADVAPRLAALWAQTTVRSFWEVFK</sequence>
<keyword evidence="2" id="KW-1185">Reference proteome</keyword>
<name>A0A852Y9A6_9MICO</name>
<accession>A0A852Y9A6</accession>
<protein>
    <recommendedName>
        <fullName evidence="3">HK97 gp10 family phage protein</fullName>
    </recommendedName>
</protein>
<dbReference type="EMBL" id="JACBZY010000001">
    <property type="protein sequence ID" value="NYG99546.1"/>
    <property type="molecule type" value="Genomic_DNA"/>
</dbReference>
<comment type="caution">
    <text evidence="1">The sequence shown here is derived from an EMBL/GenBank/DDBJ whole genome shotgun (WGS) entry which is preliminary data.</text>
</comment>